<name>A0A1G7DUF7_9ACTN</name>
<protein>
    <recommendedName>
        <fullName evidence="4">HEAT repeat-containing protein</fullName>
    </recommendedName>
</protein>
<sequence length="179" mass="19761">MSAATTEQTGTEHRPATPAAADVTAPLRNLSRVPWGRMRDSRGSAAAVPSLLNLLAWGEEAVARTALSELRERICQYGFVVEQATAPTVPFLWEIARLPHAACRAGVLDLLRNIAEARQWELTARSYPKLLHQGEDWVGWERQARRAVRADRHLLAPLLTENDPELATAASALARTLHM</sequence>
<evidence type="ECO:0000313" key="2">
    <source>
        <dbReference type="EMBL" id="SDE54595.1"/>
    </source>
</evidence>
<dbReference type="AlphaFoldDB" id="A0A1G7DUF7"/>
<dbReference type="OrthoDB" id="292843at2"/>
<reference evidence="2 3" key="1">
    <citation type="submission" date="2016-10" db="EMBL/GenBank/DDBJ databases">
        <authorList>
            <person name="de Groot N.N."/>
        </authorList>
    </citation>
    <scope>NUCLEOTIDE SEQUENCE [LARGE SCALE GENOMIC DNA]</scope>
    <source>
        <strain evidence="2 3">CGMCC 4.1859</strain>
    </source>
</reference>
<organism evidence="2 3">
    <name type="scientific">Streptomyces griseoaurantiacus</name>
    <dbReference type="NCBI Taxonomy" id="68213"/>
    <lineage>
        <taxon>Bacteria</taxon>
        <taxon>Bacillati</taxon>
        <taxon>Actinomycetota</taxon>
        <taxon>Actinomycetes</taxon>
        <taxon>Kitasatosporales</taxon>
        <taxon>Streptomycetaceae</taxon>
        <taxon>Streptomyces</taxon>
        <taxon>Streptomyces aurantiacus group</taxon>
    </lineage>
</organism>
<dbReference type="Proteomes" id="UP000198614">
    <property type="component" value="Unassembled WGS sequence"/>
</dbReference>
<evidence type="ECO:0008006" key="4">
    <source>
        <dbReference type="Google" id="ProtNLM"/>
    </source>
</evidence>
<dbReference type="EMBL" id="FNAX01000002">
    <property type="protein sequence ID" value="SDE54595.1"/>
    <property type="molecule type" value="Genomic_DNA"/>
</dbReference>
<gene>
    <name evidence="2" type="ORF">SAMN05216260_102317</name>
</gene>
<proteinExistence type="predicted"/>
<evidence type="ECO:0000256" key="1">
    <source>
        <dbReference type="SAM" id="MobiDB-lite"/>
    </source>
</evidence>
<evidence type="ECO:0000313" key="3">
    <source>
        <dbReference type="Proteomes" id="UP000198614"/>
    </source>
</evidence>
<accession>A0A1G7DUF7</accession>
<feature type="region of interest" description="Disordered" evidence="1">
    <location>
        <begin position="1"/>
        <end position="23"/>
    </location>
</feature>